<sequence length="97" mass="10335">MISKKTPEKASVFATGTEFSGSVDCSGCYLLGGKQALEKMVARIFPPGSEYDFQVEVIDSDWVNAVAFPGGKILISHGLLEKGHPVATVEAPVLTTY</sequence>
<reference evidence="1" key="1">
    <citation type="submission" date="2018-05" db="EMBL/GenBank/DDBJ databases">
        <authorList>
            <person name="Lanie J.A."/>
            <person name="Ng W.-L."/>
            <person name="Kazmierczak K.M."/>
            <person name="Andrzejewski T.M."/>
            <person name="Davidsen T.M."/>
            <person name="Wayne K.J."/>
            <person name="Tettelin H."/>
            <person name="Glass J.I."/>
            <person name="Rusch D."/>
            <person name="Podicherti R."/>
            <person name="Tsui H.-C.T."/>
            <person name="Winkler M.E."/>
        </authorList>
    </citation>
    <scope>NUCLEOTIDE SEQUENCE</scope>
</reference>
<accession>A0A381TEU5</accession>
<dbReference type="EMBL" id="UINC01004408">
    <property type="protein sequence ID" value="SVA14098.1"/>
    <property type="molecule type" value="Genomic_DNA"/>
</dbReference>
<name>A0A381TEU5_9ZZZZ</name>
<dbReference type="AlphaFoldDB" id="A0A381TEU5"/>
<proteinExistence type="predicted"/>
<organism evidence="1">
    <name type="scientific">marine metagenome</name>
    <dbReference type="NCBI Taxonomy" id="408172"/>
    <lineage>
        <taxon>unclassified sequences</taxon>
        <taxon>metagenomes</taxon>
        <taxon>ecological metagenomes</taxon>
    </lineage>
</organism>
<protein>
    <submittedName>
        <fullName evidence="1">Uncharacterized protein</fullName>
    </submittedName>
</protein>
<gene>
    <name evidence="1" type="ORF">METZ01_LOCUS66952</name>
</gene>
<evidence type="ECO:0000313" key="1">
    <source>
        <dbReference type="EMBL" id="SVA14098.1"/>
    </source>
</evidence>